<evidence type="ECO:0000313" key="2">
    <source>
        <dbReference type="Proteomes" id="UP000271098"/>
    </source>
</evidence>
<protein>
    <submittedName>
        <fullName evidence="3">C-type lectin domain-containing protein</fullName>
    </submittedName>
</protein>
<dbReference type="Gene3D" id="3.10.100.10">
    <property type="entry name" value="Mannose-Binding Protein A, subunit A"/>
    <property type="match status" value="1"/>
</dbReference>
<accession>A0A183EBD5</accession>
<dbReference type="InterPro" id="IPR016186">
    <property type="entry name" value="C-type_lectin-like/link_sf"/>
</dbReference>
<keyword evidence="2" id="KW-1185">Reference proteome</keyword>
<dbReference type="SUPFAM" id="SSF56436">
    <property type="entry name" value="C-type lectin-like"/>
    <property type="match status" value="1"/>
</dbReference>
<dbReference type="WBParaSite" id="GPUH_0001830101-mRNA-1">
    <property type="protein sequence ID" value="GPUH_0001830101-mRNA-1"/>
    <property type="gene ID" value="GPUH_0001830101"/>
</dbReference>
<proteinExistence type="predicted"/>
<reference evidence="1 2" key="2">
    <citation type="submission" date="2018-11" db="EMBL/GenBank/DDBJ databases">
        <authorList>
            <consortium name="Pathogen Informatics"/>
        </authorList>
    </citation>
    <scope>NUCLEOTIDE SEQUENCE [LARGE SCALE GENOMIC DNA]</scope>
</reference>
<reference evidence="3" key="1">
    <citation type="submission" date="2016-06" db="UniProtKB">
        <authorList>
            <consortium name="WormBaseParasite"/>
        </authorList>
    </citation>
    <scope>IDENTIFICATION</scope>
</reference>
<gene>
    <name evidence="1" type="ORF">GPUH_LOCUS18276</name>
</gene>
<dbReference type="AlphaFoldDB" id="A0A183EBD5"/>
<evidence type="ECO:0000313" key="1">
    <source>
        <dbReference type="EMBL" id="VDN31394.1"/>
    </source>
</evidence>
<dbReference type="Proteomes" id="UP000271098">
    <property type="component" value="Unassembled WGS sequence"/>
</dbReference>
<evidence type="ECO:0000313" key="3">
    <source>
        <dbReference type="WBParaSite" id="GPUH_0001830101-mRNA-1"/>
    </source>
</evidence>
<organism evidence="3">
    <name type="scientific">Gongylonema pulchrum</name>
    <dbReference type="NCBI Taxonomy" id="637853"/>
    <lineage>
        <taxon>Eukaryota</taxon>
        <taxon>Metazoa</taxon>
        <taxon>Ecdysozoa</taxon>
        <taxon>Nematoda</taxon>
        <taxon>Chromadorea</taxon>
        <taxon>Rhabditida</taxon>
        <taxon>Spirurina</taxon>
        <taxon>Spiruromorpha</taxon>
        <taxon>Spiruroidea</taxon>
        <taxon>Gongylonematidae</taxon>
        <taxon>Gongylonema</taxon>
    </lineage>
</organism>
<dbReference type="EMBL" id="UYRT01086486">
    <property type="protein sequence ID" value="VDN31394.1"/>
    <property type="molecule type" value="Genomic_DNA"/>
</dbReference>
<sequence length="219" mass="26275">MRTFLELSNVCFEGKQEFCDYVFNYNSIDYCYSIHYVNAGKYPDYEIFKNMETVDQLLCQPDENSARPVFSSVTFRNEAEFHFVTNVYRSFDRFLNNGRGLPLLIGLTFKNKTFKWADESPFKYTDFLDAKYTTTLWEPDRTRCFRFFLYQPPTSFDRFLNNGRGLPLLIGLTFKNKTFKWADESPFKYTDFLDAKYTTTLWEPDRTRCFRFFLYQPPT</sequence>
<name>A0A183EBD5_9BILA</name>
<dbReference type="InterPro" id="IPR016187">
    <property type="entry name" value="CTDL_fold"/>
</dbReference>
<dbReference type="OrthoDB" id="10344935at2759"/>